<dbReference type="Proteomes" id="UP000077154">
    <property type="component" value="Unassembled WGS sequence"/>
</dbReference>
<dbReference type="Pfam" id="PF13738">
    <property type="entry name" value="Pyr_redox_3"/>
    <property type="match status" value="1"/>
</dbReference>
<dbReference type="OrthoDB" id="2915840at2759"/>
<keyword evidence="4" id="KW-0812">Transmembrane</keyword>
<evidence type="ECO:0000256" key="1">
    <source>
        <dbReference type="ARBA" id="ARBA00022630"/>
    </source>
</evidence>
<name>A0A177AJN4_9PEZI</name>
<dbReference type="VEuPathDB" id="FungiDB:GMDG_06505"/>
<dbReference type="InterPro" id="IPR036188">
    <property type="entry name" value="FAD/NAD-bd_sf"/>
</dbReference>
<gene>
    <name evidence="5" type="primary">FMO1</name>
    <name evidence="5" type="ORF">VC83_01717</name>
</gene>
<dbReference type="SUPFAM" id="SSF51905">
    <property type="entry name" value="FAD/NAD(P)-binding domain"/>
    <property type="match status" value="3"/>
</dbReference>
<dbReference type="AlphaFoldDB" id="A0A177AJN4"/>
<dbReference type="InterPro" id="IPR050346">
    <property type="entry name" value="FMO-like"/>
</dbReference>
<keyword evidence="4" id="KW-1133">Transmembrane helix</keyword>
<reference evidence="5" key="1">
    <citation type="submission" date="2016-03" db="EMBL/GenBank/DDBJ databases">
        <title>Updated assembly of Pseudogymnoascus destructans, the fungus causing white-nose syndrome of bats.</title>
        <authorList>
            <person name="Palmer J.M."/>
            <person name="Drees K.P."/>
            <person name="Foster J.T."/>
            <person name="Lindner D.L."/>
        </authorList>
    </citation>
    <scope>NUCLEOTIDE SEQUENCE [LARGE SCALE GENOMIC DNA]</scope>
    <source>
        <strain evidence="5">20631-21</strain>
    </source>
</reference>
<organism evidence="5">
    <name type="scientific">Pseudogymnoascus destructans</name>
    <dbReference type="NCBI Taxonomy" id="655981"/>
    <lineage>
        <taxon>Eukaryota</taxon>
        <taxon>Fungi</taxon>
        <taxon>Dikarya</taxon>
        <taxon>Ascomycota</taxon>
        <taxon>Pezizomycotina</taxon>
        <taxon>Leotiomycetes</taxon>
        <taxon>Thelebolales</taxon>
        <taxon>Thelebolaceae</taxon>
        <taxon>Pseudogymnoascus</taxon>
    </lineage>
</organism>
<accession>A0A177AJN4</accession>
<dbReference type="RefSeq" id="XP_024326996.1">
    <property type="nucleotide sequence ID" value="XM_024465391.1"/>
</dbReference>
<protein>
    <submittedName>
        <fullName evidence="5">Monooxygenase</fullName>
    </submittedName>
</protein>
<evidence type="ECO:0000256" key="3">
    <source>
        <dbReference type="ARBA" id="ARBA00023002"/>
    </source>
</evidence>
<feature type="transmembrane region" description="Helical" evidence="4">
    <location>
        <begin position="12"/>
        <end position="29"/>
    </location>
</feature>
<dbReference type="GeneID" id="36284805"/>
<dbReference type="Gene3D" id="3.50.50.60">
    <property type="entry name" value="FAD/NAD(P)-binding domain"/>
    <property type="match status" value="1"/>
</dbReference>
<evidence type="ECO:0000313" key="5">
    <source>
        <dbReference type="EMBL" id="OAF61722.1"/>
    </source>
</evidence>
<keyword evidence="5" id="KW-0503">Monooxygenase</keyword>
<dbReference type="GO" id="GO:0004497">
    <property type="term" value="F:monooxygenase activity"/>
    <property type="evidence" value="ECO:0007669"/>
    <property type="project" value="UniProtKB-KW"/>
</dbReference>
<dbReference type="eggNOG" id="KOG1399">
    <property type="taxonomic scope" value="Eukaryota"/>
</dbReference>
<keyword evidence="1" id="KW-0285">Flavoprotein</keyword>
<keyword evidence="4" id="KW-0472">Membrane</keyword>
<keyword evidence="2" id="KW-0274">FAD</keyword>
<proteinExistence type="predicted"/>
<evidence type="ECO:0000256" key="4">
    <source>
        <dbReference type="SAM" id="Phobius"/>
    </source>
</evidence>
<sequence>MGSTSNAEEYDFVVIGAGLFGLAMAKTYLQVNPSTRLLVLDSGKSLGGTWCAERIYDDLYTNNLVGTLEFGDFPMDFETFGVPPNAHVPGLVMHRYFTAYAQHFGVYERIKLRSTVTSAELLQGGEWHIKYDVEHSVDGEGTEQRELIAKRMVLATGPTSTPNIPNIKGNDQFGGHAFHFKDLSKHAKDLSEADNVVVLGGSKSAVDAVYHNASKGRHVDWVIRESGRGPAWLLHSYVSPLKLQFEKLATTRFMTFLSPCIYADAYPMVRRLLHDTRIGRALLRFVFGRIDHGSIKETKYNDHPETKKLIPHGSVVWIGTTVGIFNHPTDFFSLFHKDLVHVHMSDITSLSKSSVHLSNNTTLPADALIYATGWSHAPTIPILPASLAPKLAVGPAPPTDPTIAAADAEIMRRFPELKDQPPRGTSIDHERATEPSYRAYRNAIPPAFLSSRNLAYCGLAAIGLRGFWISEMQALWITAFFADKLSVELPSEEEAARQALLESRFFRYRASNGLGAKSADMVFEIVPFIDTLCRDLGIETKRKGGWKEIFESYGVQDYSGVVEEWMKKENLGGVGQL</sequence>
<evidence type="ECO:0000256" key="2">
    <source>
        <dbReference type="ARBA" id="ARBA00022827"/>
    </source>
</evidence>
<keyword evidence="3" id="KW-0560">Oxidoreductase</keyword>
<dbReference type="EMBL" id="KV441388">
    <property type="protein sequence ID" value="OAF61722.1"/>
    <property type="molecule type" value="Genomic_DNA"/>
</dbReference>
<dbReference type="PANTHER" id="PTHR23023">
    <property type="entry name" value="DIMETHYLANILINE MONOOXYGENASE"/>
    <property type="match status" value="1"/>
</dbReference>